<dbReference type="Pfam" id="PF20182">
    <property type="entry name" value="DUF6545"/>
    <property type="match status" value="1"/>
</dbReference>
<proteinExistence type="predicted"/>
<sequence length="356" mass="39315">MHLLDAVPVVDLSVLLKHLVGAVALMAMVTYVATSYGKTSEPVLPRHIAASRWMARFAPKGALIVMVLMTVFFFTVVDRKSPSTDFVTDHTGQWGAAIYLSVFYFYTIAVATASGYQWTGAFRRAETRLLRAGLLLMAVSMWMGVIYTAVRIALIWIDVAAPLSHTTDQQVVTWSAVWFQVFFLMLALGTSVPATRAVAARWRAWNALRCLYPLWRDLVTAFPGTSFAPPAPRLRELARFSLPADVRLDRWVADITDVEDKLRSYAPPELLSVAEDAAERHPDPKPAAEAYWIKAALQAAAAGRRLEVASAALPTKPIVDTRAQESWLLRVQKAYASITAAQAEQLLAEAEQEPAV</sequence>
<organism evidence="3 4">
    <name type="scientific">Streptomyces roseochromogenus subsp. oscitans DS 12.976</name>
    <dbReference type="NCBI Taxonomy" id="1352936"/>
    <lineage>
        <taxon>Bacteria</taxon>
        <taxon>Bacillati</taxon>
        <taxon>Actinomycetota</taxon>
        <taxon>Actinomycetes</taxon>
        <taxon>Kitasatosporales</taxon>
        <taxon>Streptomycetaceae</taxon>
        <taxon>Streptomyces</taxon>
    </lineage>
</organism>
<dbReference type="HOGENOM" id="CLU_717507_0_0_11"/>
<dbReference type="AlphaFoldDB" id="V6KHY8"/>
<feature type="transmembrane region" description="Helical" evidence="1">
    <location>
        <begin position="130"/>
        <end position="157"/>
    </location>
</feature>
<keyword evidence="1" id="KW-1133">Transmembrane helix</keyword>
<keyword evidence="1" id="KW-0472">Membrane</keyword>
<dbReference type="EMBL" id="AWQX01000140">
    <property type="protein sequence ID" value="EST31677.1"/>
    <property type="molecule type" value="Genomic_DNA"/>
</dbReference>
<evidence type="ECO:0000313" key="3">
    <source>
        <dbReference type="EMBL" id="EST31677.1"/>
    </source>
</evidence>
<comment type="caution">
    <text evidence="3">The sequence shown here is derived from an EMBL/GenBank/DDBJ whole genome shotgun (WGS) entry which is preliminary data.</text>
</comment>
<dbReference type="NCBIfam" id="NF042915">
    <property type="entry name" value="MAB_1171c_fam"/>
    <property type="match status" value="1"/>
</dbReference>
<protein>
    <recommendedName>
        <fullName evidence="2">DUF6545 domain-containing protein</fullName>
    </recommendedName>
</protein>
<evidence type="ECO:0000313" key="4">
    <source>
        <dbReference type="Proteomes" id="UP000017984"/>
    </source>
</evidence>
<dbReference type="InterPro" id="IPR050039">
    <property type="entry name" value="MAB_1171c-like"/>
</dbReference>
<dbReference type="PATRIC" id="fig|1352936.5.peg.3401"/>
<feature type="transmembrane region" description="Helical" evidence="1">
    <location>
        <begin position="97"/>
        <end position="118"/>
    </location>
</feature>
<gene>
    <name evidence="3" type="ORF">M878_16160</name>
</gene>
<name>V6KHY8_STRRC</name>
<evidence type="ECO:0000259" key="2">
    <source>
        <dbReference type="Pfam" id="PF20182"/>
    </source>
</evidence>
<evidence type="ECO:0000256" key="1">
    <source>
        <dbReference type="SAM" id="Phobius"/>
    </source>
</evidence>
<feature type="domain" description="DUF6545" evidence="2">
    <location>
        <begin position="201"/>
        <end position="337"/>
    </location>
</feature>
<feature type="transmembrane region" description="Helical" evidence="1">
    <location>
        <begin position="57"/>
        <end position="77"/>
    </location>
</feature>
<dbReference type="InterPro" id="IPR046675">
    <property type="entry name" value="DUF6545"/>
</dbReference>
<accession>V6KHY8</accession>
<keyword evidence="4" id="KW-1185">Reference proteome</keyword>
<reference evidence="3 4" key="1">
    <citation type="journal article" date="2014" name="Genome Announc.">
        <title>Draft Genome Sequence of Streptomyces roseochromogenes subsp. oscitans DS 12.976, Producer of the Aminocoumarin Antibiotic Clorobiocin.</title>
        <authorList>
            <person name="Ruckert C."/>
            <person name="Kalinowski J."/>
            <person name="Heide L."/>
            <person name="Apel A.K."/>
        </authorList>
    </citation>
    <scope>NUCLEOTIDE SEQUENCE [LARGE SCALE GENOMIC DNA]</scope>
    <source>
        <strain evidence="3 4">DS 12.976</strain>
    </source>
</reference>
<feature type="transmembrane region" description="Helical" evidence="1">
    <location>
        <begin position="15"/>
        <end position="36"/>
    </location>
</feature>
<keyword evidence="1" id="KW-0812">Transmembrane</keyword>
<dbReference type="Proteomes" id="UP000017984">
    <property type="component" value="Chromosome"/>
</dbReference>
<feature type="transmembrane region" description="Helical" evidence="1">
    <location>
        <begin position="177"/>
        <end position="199"/>
    </location>
</feature>